<proteinExistence type="predicted"/>
<feature type="compositionally biased region" description="Low complexity" evidence="5">
    <location>
        <begin position="166"/>
        <end position="178"/>
    </location>
</feature>
<feature type="region of interest" description="Disordered" evidence="5">
    <location>
        <begin position="151"/>
        <end position="202"/>
    </location>
</feature>
<dbReference type="InterPro" id="IPR036872">
    <property type="entry name" value="CH_dom_sf"/>
</dbReference>
<evidence type="ECO:0000256" key="5">
    <source>
        <dbReference type="SAM" id="MobiDB-lite"/>
    </source>
</evidence>
<evidence type="ECO:0000256" key="2">
    <source>
        <dbReference type="ARBA" id="ARBA00022490"/>
    </source>
</evidence>
<evidence type="ECO:0000259" key="6">
    <source>
        <dbReference type="Pfam" id="PF19047"/>
    </source>
</evidence>
<keyword evidence="8" id="KW-1185">Reference proteome</keyword>
<dbReference type="InterPro" id="IPR043936">
    <property type="entry name" value="HOOK_N"/>
</dbReference>
<dbReference type="GO" id="GO:0008017">
    <property type="term" value="F:microtubule binding"/>
    <property type="evidence" value="ECO:0007669"/>
    <property type="project" value="TreeGrafter"/>
</dbReference>
<dbReference type="OrthoDB" id="49395at2759"/>
<dbReference type="AlphaFoldDB" id="A0A2R5GNI6"/>
<gene>
    <name evidence="7" type="ORF">FCC1311_086812</name>
</gene>
<dbReference type="GO" id="GO:0031122">
    <property type="term" value="P:cytoplasmic microtubule organization"/>
    <property type="evidence" value="ECO:0007669"/>
    <property type="project" value="TreeGrafter"/>
</dbReference>
<evidence type="ECO:0000313" key="7">
    <source>
        <dbReference type="EMBL" id="GBG32456.1"/>
    </source>
</evidence>
<dbReference type="SUPFAM" id="SSF116907">
    <property type="entry name" value="Hook domain"/>
    <property type="match status" value="1"/>
</dbReference>
<dbReference type="Proteomes" id="UP000241890">
    <property type="component" value="Unassembled WGS sequence"/>
</dbReference>
<organism evidence="7 8">
    <name type="scientific">Hondaea fermentalgiana</name>
    <dbReference type="NCBI Taxonomy" id="2315210"/>
    <lineage>
        <taxon>Eukaryota</taxon>
        <taxon>Sar</taxon>
        <taxon>Stramenopiles</taxon>
        <taxon>Bigyra</taxon>
        <taxon>Labyrinthulomycetes</taxon>
        <taxon>Thraustochytrida</taxon>
        <taxon>Thraustochytriidae</taxon>
        <taxon>Hondaea</taxon>
    </lineage>
</organism>
<accession>A0A2R5GNI6</accession>
<evidence type="ECO:0000256" key="3">
    <source>
        <dbReference type="ARBA" id="ARBA00023054"/>
    </source>
</evidence>
<dbReference type="EMBL" id="BEYU01000122">
    <property type="protein sequence ID" value="GBG32456.1"/>
    <property type="molecule type" value="Genomic_DNA"/>
</dbReference>
<dbReference type="PANTHER" id="PTHR18947">
    <property type="entry name" value="HOOK PROTEINS"/>
    <property type="match status" value="1"/>
</dbReference>
<evidence type="ECO:0000313" key="8">
    <source>
        <dbReference type="Proteomes" id="UP000241890"/>
    </source>
</evidence>
<dbReference type="PANTHER" id="PTHR18947:SF28">
    <property type="entry name" value="GIRDIN, ISOFORM A"/>
    <property type="match status" value="1"/>
</dbReference>
<reference evidence="7 8" key="1">
    <citation type="submission" date="2017-12" db="EMBL/GenBank/DDBJ databases">
        <title>Sequencing, de novo assembly and annotation of complete genome of a new Thraustochytrid species, strain FCC1311.</title>
        <authorList>
            <person name="Sedici K."/>
            <person name="Godart F."/>
            <person name="Aiese Cigliano R."/>
            <person name="Sanseverino W."/>
            <person name="Barakat M."/>
            <person name="Ortet P."/>
            <person name="Marechal E."/>
            <person name="Cagnac O."/>
            <person name="Amato A."/>
        </authorList>
    </citation>
    <scope>NUCLEOTIDE SEQUENCE [LARGE SCALE GENOMIC DNA]</scope>
</reference>
<feature type="domain" description="HOOK N-terminal" evidence="6">
    <location>
        <begin position="84"/>
        <end position="118"/>
    </location>
</feature>
<feature type="coiled-coil region" evidence="4">
    <location>
        <begin position="429"/>
        <end position="540"/>
    </location>
</feature>
<dbReference type="GO" id="GO:0005737">
    <property type="term" value="C:cytoplasm"/>
    <property type="evidence" value="ECO:0007669"/>
    <property type="project" value="UniProtKB-SubCell"/>
</dbReference>
<dbReference type="InParanoid" id="A0A2R5GNI6"/>
<feature type="compositionally biased region" description="Low complexity" evidence="5">
    <location>
        <begin position="395"/>
        <end position="405"/>
    </location>
</feature>
<keyword evidence="2" id="KW-0963">Cytoplasm</keyword>
<feature type="region of interest" description="Disordered" evidence="5">
    <location>
        <begin position="395"/>
        <end position="428"/>
    </location>
</feature>
<dbReference type="Gene3D" id="1.10.418.10">
    <property type="entry name" value="Calponin-like domain"/>
    <property type="match status" value="1"/>
</dbReference>
<sequence>MASSAETLLRWLNSLIEANADMPTLRSLEEILDPENASFREIVGEITNVHGASESPAELLERYFRNEGQPYMIDRGSALSLSKAALGAAVNCDRKQEYVRDMMTLNQDFQATLMILIEEFKREWDEGEATQLKAIVKRLERENAVLREAHADGATRQAGQHQSRDTGSSGAAASSGTTVPARSSSGGEGQGNSASSTSAVEVATLNDKVRDLERRLRDALNHVDEVETELEESKQEHASMTRALEEKVAQYEEEVRTQADELDVARAKSSQLVKAEAKISKLMQKLEETSQLRMQIKELQDENQTSLDKQLRMDAEIKSVSTLKQQLETYKDKSVDLESQLVGLRNEMRTKDETIASVQSKLKAAADHESFLKDQLNSSKEAIAQLEAELDLAGTAGAGASSPGTGDQGVSADASLAHQVQAHSQQTATASMKLENAELKEKLTALEKASAQLEEELERATTQAAANASQGASHEVVEQLKTALKEKESECLQLATDKEKLQTYVKQSLHATQSKYKVALKTLKSELDEKTERIENFRKIRDEDNALHLREQRLVMSAFYDMGLSIQRNTALKSTAQGSWLAKSRKQL</sequence>
<comment type="caution">
    <text evidence="7">The sequence shown here is derived from an EMBL/GenBank/DDBJ whole genome shotgun (WGS) entry which is preliminary data.</text>
</comment>
<dbReference type="GO" id="GO:0030705">
    <property type="term" value="P:cytoskeleton-dependent intracellular transport"/>
    <property type="evidence" value="ECO:0007669"/>
    <property type="project" value="InterPro"/>
</dbReference>
<feature type="compositionally biased region" description="Low complexity" evidence="5">
    <location>
        <begin position="193"/>
        <end position="202"/>
    </location>
</feature>
<dbReference type="Pfam" id="PF19047">
    <property type="entry name" value="HOOK_N"/>
    <property type="match status" value="1"/>
</dbReference>
<evidence type="ECO:0000256" key="1">
    <source>
        <dbReference type="ARBA" id="ARBA00004496"/>
    </source>
</evidence>
<name>A0A2R5GNI6_9STRA</name>
<dbReference type="GO" id="GO:0005815">
    <property type="term" value="C:microtubule organizing center"/>
    <property type="evidence" value="ECO:0007669"/>
    <property type="project" value="TreeGrafter"/>
</dbReference>
<keyword evidence="3 4" id="KW-0175">Coiled coil</keyword>
<dbReference type="GO" id="GO:0051959">
    <property type="term" value="F:dynein light intermediate chain binding"/>
    <property type="evidence" value="ECO:0007669"/>
    <property type="project" value="TreeGrafter"/>
</dbReference>
<comment type="subcellular location">
    <subcellularLocation>
        <location evidence="1">Cytoplasm</location>
    </subcellularLocation>
</comment>
<evidence type="ECO:0000256" key="4">
    <source>
        <dbReference type="SAM" id="Coils"/>
    </source>
</evidence>
<protein>
    <submittedName>
        <fullName evidence="7">Protein Hook-like 1</fullName>
    </submittedName>
</protein>